<evidence type="ECO:0000256" key="2">
    <source>
        <dbReference type="ARBA" id="ARBA00023004"/>
    </source>
</evidence>
<feature type="compositionally biased region" description="Polar residues" evidence="3">
    <location>
        <begin position="143"/>
        <end position="156"/>
    </location>
</feature>
<gene>
    <name evidence="4" type="ORF">A9K55_001824</name>
</gene>
<reference evidence="4 5" key="1">
    <citation type="journal article" date="2017" name="BMC Genomics">
        <title>Chromosome level assembly and secondary metabolite potential of the parasitic fungus Cordyceps militaris.</title>
        <authorList>
            <person name="Kramer G.J."/>
            <person name="Nodwell J.R."/>
        </authorList>
    </citation>
    <scope>NUCLEOTIDE SEQUENCE [LARGE SCALE GENOMIC DNA]</scope>
    <source>
        <strain evidence="4 5">ATCC 34164</strain>
    </source>
</reference>
<evidence type="ECO:0000313" key="4">
    <source>
        <dbReference type="EMBL" id="ATY65883.1"/>
    </source>
</evidence>
<feature type="compositionally biased region" description="Low complexity" evidence="3">
    <location>
        <begin position="276"/>
        <end position="285"/>
    </location>
</feature>
<dbReference type="SUPFAM" id="SSF117281">
    <property type="entry name" value="Kelch motif"/>
    <property type="match status" value="1"/>
</dbReference>
<dbReference type="SUPFAM" id="SSF50965">
    <property type="entry name" value="Galactose oxidase, central domain"/>
    <property type="match status" value="1"/>
</dbReference>
<dbReference type="OrthoDB" id="10250130at2759"/>
<dbReference type="EMBL" id="CP023326">
    <property type="protein sequence ID" value="ATY65883.1"/>
    <property type="molecule type" value="Genomic_DNA"/>
</dbReference>
<feature type="region of interest" description="Disordered" evidence="3">
    <location>
        <begin position="276"/>
        <end position="297"/>
    </location>
</feature>
<dbReference type="VEuPathDB" id="FungiDB:A9K55_001824"/>
<dbReference type="AlphaFoldDB" id="A0A2H4SS15"/>
<proteinExistence type="predicted"/>
<accession>A0A2H4SS15</accession>
<dbReference type="GO" id="GO:0019760">
    <property type="term" value="P:glucosinolate metabolic process"/>
    <property type="evidence" value="ECO:0007669"/>
    <property type="project" value="UniProtKB-ARBA"/>
</dbReference>
<evidence type="ECO:0000313" key="5">
    <source>
        <dbReference type="Proteomes" id="UP000323067"/>
    </source>
</evidence>
<evidence type="ECO:0000256" key="1">
    <source>
        <dbReference type="ARBA" id="ARBA00022737"/>
    </source>
</evidence>
<feature type="region of interest" description="Disordered" evidence="3">
    <location>
        <begin position="131"/>
        <end position="167"/>
    </location>
</feature>
<dbReference type="VEuPathDB" id="FungiDB:CCM_00286"/>
<dbReference type="PANTHER" id="PTHR47435:SF4">
    <property type="entry name" value="KELCH REPEAT PROTEIN (AFU_ORTHOLOGUE AFUA_5G12780)"/>
    <property type="match status" value="1"/>
</dbReference>
<dbReference type="Proteomes" id="UP000323067">
    <property type="component" value="Chromosome iii"/>
</dbReference>
<feature type="compositionally biased region" description="Pro residues" evidence="3">
    <location>
        <begin position="286"/>
        <end position="295"/>
    </location>
</feature>
<dbReference type="InterPro" id="IPR015915">
    <property type="entry name" value="Kelch-typ_b-propeller"/>
</dbReference>
<dbReference type="Gene3D" id="2.120.10.80">
    <property type="entry name" value="Kelch-type beta propeller"/>
    <property type="match status" value="2"/>
</dbReference>
<sequence>MEQVKLLRRRTTDLLAHAQQNMASTQQSLLSRAQQNLPALSMPQFDLRRLNPAAAAAADHGPHGTWERIDDDDDIPALRRSAHSLDIVAGCAYIFGGELADGLADNDMHVVRLPASGASTDYLRIKAVPETPDEPAADDDRQTAASVASSDAGHSSPRSKGKGKERAMELARPVLADVPAPRAGHATAVIGTRIFLFGGHSHASSSSPDNGDDDDHTPPPPLDEAGRVWVFDTRTRAWSHLDPAPAVTGGAITIHPAARSFHCAAAADKPRDFGVPSTTTTTAIPTSPPLLPSPASPTTLRARAQSWRDWAVAGQPQEPAVGHVAETADDEESRGYGTFFIHAGRLASSGSGSSDIWAFDVRSRMWSELPAAPGPARDGAAICISKSRLFRFGGASTSSGSGGAAAAPLGGQLDYLPLEVETMDDRRRGGSSNKMVEVAVRARDGWQTIAQHATSSYSSTVTPLTPLSSPRRAAAAAPIVVDAEEHAWPCPRAGATLSALTMGGGREALVLAFGDAGTGSSSRRRPLDDVWLFWAPPQGMSAASVTAAVMQAVGRKTGEGRWARVAARPYDEDEHAGKGLPPARARLAGAPMNNLEDSGLLVWGGVGEDGARLGDGWVLRL</sequence>
<name>A0A2H4SS15_CORMI</name>
<protein>
    <submittedName>
        <fullName evidence="4">Kelch repeat type 1</fullName>
    </submittedName>
</protein>
<dbReference type="PANTHER" id="PTHR47435">
    <property type="entry name" value="KELCH REPEAT PROTEIN (AFU_ORTHOLOGUE AFUA_5G12780)"/>
    <property type="match status" value="1"/>
</dbReference>
<dbReference type="InterPro" id="IPR011043">
    <property type="entry name" value="Gal_Oxase/kelch_b-propeller"/>
</dbReference>
<keyword evidence="1" id="KW-0677">Repeat</keyword>
<keyword evidence="2" id="KW-0408">Iron</keyword>
<organism evidence="4 5">
    <name type="scientific">Cordyceps militaris</name>
    <name type="common">Caterpillar fungus</name>
    <name type="synonym">Clavaria militaris</name>
    <dbReference type="NCBI Taxonomy" id="73501"/>
    <lineage>
        <taxon>Eukaryota</taxon>
        <taxon>Fungi</taxon>
        <taxon>Dikarya</taxon>
        <taxon>Ascomycota</taxon>
        <taxon>Pezizomycotina</taxon>
        <taxon>Sordariomycetes</taxon>
        <taxon>Hypocreomycetidae</taxon>
        <taxon>Hypocreales</taxon>
        <taxon>Cordycipitaceae</taxon>
        <taxon>Cordyceps</taxon>
    </lineage>
</organism>
<evidence type="ECO:0000256" key="3">
    <source>
        <dbReference type="SAM" id="MobiDB-lite"/>
    </source>
</evidence>
<feature type="region of interest" description="Disordered" evidence="3">
    <location>
        <begin position="201"/>
        <end position="225"/>
    </location>
</feature>